<dbReference type="Pfam" id="PF03372">
    <property type="entry name" value="Exo_endo_phos"/>
    <property type="match status" value="1"/>
</dbReference>
<dbReference type="InterPro" id="IPR036691">
    <property type="entry name" value="Endo/exonu/phosph_ase_sf"/>
</dbReference>
<gene>
    <name evidence="2" type="ORF">ElyMa_001034000</name>
</gene>
<sequence length="339" mass="39039">MENSRLGLCTMSAIPVRKITYSTAMLRLLQPNAPRPPAIDLSFVKARKRGRKGGIKVKHHRRGPRPFLPSVFMGNVRSLQNKTDELYSLTRYDQNFRHAQIITLTETWLHDNIPSSVCDLEDWTLFRSDRQHTVEKQRGGGVCTYINNAWCNPNNANVVKKLCDTNIEILCINLRSYYMPREFTGVFTVTVYIPRDANRDDAANSLKDTIEDLKNKSPDHLFIVTGDFNHCNDLNISDFHQFINVPTREDKTLDLFFCNVKSSYKCYSKPPLGSSDHQMTLFLPKYKPVLRKIAPIKKSVQIWNENACEALRGCFDCTDWSVFTEACETVNELCHKHQK</sequence>
<dbReference type="AlphaFoldDB" id="A0AAV4HPJ8"/>
<dbReference type="Proteomes" id="UP000762676">
    <property type="component" value="Unassembled WGS sequence"/>
</dbReference>
<accession>A0AAV4HPJ8</accession>
<keyword evidence="2" id="KW-0548">Nucleotidyltransferase</keyword>
<dbReference type="Gene3D" id="3.60.10.10">
    <property type="entry name" value="Endonuclease/exonuclease/phosphatase"/>
    <property type="match status" value="1"/>
</dbReference>
<dbReference type="PANTHER" id="PTHR47510:SF3">
    <property type="entry name" value="ENDO_EXONUCLEASE_PHOSPHATASE DOMAIN-CONTAINING PROTEIN"/>
    <property type="match status" value="1"/>
</dbReference>
<dbReference type="GO" id="GO:0003964">
    <property type="term" value="F:RNA-directed DNA polymerase activity"/>
    <property type="evidence" value="ECO:0007669"/>
    <property type="project" value="UniProtKB-KW"/>
</dbReference>
<organism evidence="2 3">
    <name type="scientific">Elysia marginata</name>
    <dbReference type="NCBI Taxonomy" id="1093978"/>
    <lineage>
        <taxon>Eukaryota</taxon>
        <taxon>Metazoa</taxon>
        <taxon>Spiralia</taxon>
        <taxon>Lophotrochozoa</taxon>
        <taxon>Mollusca</taxon>
        <taxon>Gastropoda</taxon>
        <taxon>Heterobranchia</taxon>
        <taxon>Euthyneura</taxon>
        <taxon>Panpulmonata</taxon>
        <taxon>Sacoglossa</taxon>
        <taxon>Placobranchoidea</taxon>
        <taxon>Plakobranchidae</taxon>
        <taxon>Elysia</taxon>
    </lineage>
</organism>
<dbReference type="PANTHER" id="PTHR47510">
    <property type="entry name" value="REVERSE TRANSCRIPTASE DOMAIN-CONTAINING PROTEIN"/>
    <property type="match status" value="1"/>
</dbReference>
<dbReference type="SUPFAM" id="SSF56219">
    <property type="entry name" value="DNase I-like"/>
    <property type="match status" value="1"/>
</dbReference>
<dbReference type="EMBL" id="BMAT01002098">
    <property type="protein sequence ID" value="GFR99003.1"/>
    <property type="molecule type" value="Genomic_DNA"/>
</dbReference>
<feature type="domain" description="Endonuclease/exonuclease/phosphatase" evidence="1">
    <location>
        <begin position="86"/>
        <end position="277"/>
    </location>
</feature>
<evidence type="ECO:0000313" key="3">
    <source>
        <dbReference type="Proteomes" id="UP000762676"/>
    </source>
</evidence>
<evidence type="ECO:0000313" key="2">
    <source>
        <dbReference type="EMBL" id="GFR99003.1"/>
    </source>
</evidence>
<evidence type="ECO:0000259" key="1">
    <source>
        <dbReference type="Pfam" id="PF03372"/>
    </source>
</evidence>
<keyword evidence="2" id="KW-0808">Transferase</keyword>
<protein>
    <submittedName>
        <fullName evidence="2">Reverse transcriptase-like protein</fullName>
    </submittedName>
</protein>
<keyword evidence="2" id="KW-0695">RNA-directed DNA polymerase</keyword>
<proteinExistence type="predicted"/>
<keyword evidence="3" id="KW-1185">Reference proteome</keyword>
<name>A0AAV4HPJ8_9GAST</name>
<reference evidence="2 3" key="1">
    <citation type="journal article" date="2021" name="Elife">
        <title>Chloroplast acquisition without the gene transfer in kleptoplastic sea slugs, Plakobranchus ocellatus.</title>
        <authorList>
            <person name="Maeda T."/>
            <person name="Takahashi S."/>
            <person name="Yoshida T."/>
            <person name="Shimamura S."/>
            <person name="Takaki Y."/>
            <person name="Nagai Y."/>
            <person name="Toyoda A."/>
            <person name="Suzuki Y."/>
            <person name="Arimoto A."/>
            <person name="Ishii H."/>
            <person name="Satoh N."/>
            <person name="Nishiyama T."/>
            <person name="Hasebe M."/>
            <person name="Maruyama T."/>
            <person name="Minagawa J."/>
            <person name="Obokata J."/>
            <person name="Shigenobu S."/>
        </authorList>
    </citation>
    <scope>NUCLEOTIDE SEQUENCE [LARGE SCALE GENOMIC DNA]</scope>
</reference>
<comment type="caution">
    <text evidence="2">The sequence shown here is derived from an EMBL/GenBank/DDBJ whole genome shotgun (WGS) entry which is preliminary data.</text>
</comment>
<dbReference type="InterPro" id="IPR005135">
    <property type="entry name" value="Endo/exonuclease/phosphatase"/>
</dbReference>